<evidence type="ECO:0000313" key="2">
    <source>
        <dbReference type="Proteomes" id="UP001523369"/>
    </source>
</evidence>
<organism evidence="1 2">
    <name type="scientific">Paractinoplanes aksuensis</name>
    <dbReference type="NCBI Taxonomy" id="2939490"/>
    <lineage>
        <taxon>Bacteria</taxon>
        <taxon>Bacillati</taxon>
        <taxon>Actinomycetota</taxon>
        <taxon>Actinomycetes</taxon>
        <taxon>Micromonosporales</taxon>
        <taxon>Micromonosporaceae</taxon>
        <taxon>Paractinoplanes</taxon>
    </lineage>
</organism>
<proteinExistence type="predicted"/>
<dbReference type="NCBIfam" id="TIGR03544">
    <property type="entry name" value="DivI1A_domain"/>
    <property type="match status" value="2"/>
</dbReference>
<sequence length="72" mass="8159">MADRFMTALRGYDMNQVDAALRQADEALASGSETLRVAAQKMLENVAFRQRLRGYARDQVDRAVRERLSQLG</sequence>
<keyword evidence="2" id="KW-1185">Reference proteome</keyword>
<dbReference type="InterPro" id="IPR019933">
    <property type="entry name" value="DivIVA_domain"/>
</dbReference>
<comment type="caution">
    <text evidence="1">The sequence shown here is derived from an EMBL/GenBank/DDBJ whole genome shotgun (WGS) entry which is preliminary data.</text>
</comment>
<name>A0ABT1E757_9ACTN</name>
<protein>
    <submittedName>
        <fullName evidence="1">DivIVA domain-containing protein</fullName>
    </submittedName>
</protein>
<gene>
    <name evidence="1" type="ORF">M1L60_44425</name>
</gene>
<dbReference type="Proteomes" id="UP001523369">
    <property type="component" value="Unassembled WGS sequence"/>
</dbReference>
<dbReference type="EMBL" id="JAMYJR010000062">
    <property type="protein sequence ID" value="MCO8277646.1"/>
    <property type="molecule type" value="Genomic_DNA"/>
</dbReference>
<dbReference type="RefSeq" id="WP_253243656.1">
    <property type="nucleotide sequence ID" value="NZ_JAMYJR010000062.1"/>
</dbReference>
<reference evidence="1 2" key="1">
    <citation type="submission" date="2022-06" db="EMBL/GenBank/DDBJ databases">
        <title>New Species of the Genus Actinoplanes, ActinopZanes ferrugineus.</title>
        <authorList>
            <person name="Ding P."/>
        </authorList>
    </citation>
    <scope>NUCLEOTIDE SEQUENCE [LARGE SCALE GENOMIC DNA]</scope>
    <source>
        <strain evidence="1 2">TRM88003</strain>
    </source>
</reference>
<accession>A0ABT1E757</accession>
<evidence type="ECO:0000313" key="1">
    <source>
        <dbReference type="EMBL" id="MCO8277646.1"/>
    </source>
</evidence>